<reference evidence="1" key="1">
    <citation type="submission" date="2021-06" db="EMBL/GenBank/DDBJ databases">
        <title>Comparative genomics, transcriptomics and evolutionary studies reveal genomic signatures of adaptation to plant cell wall in hemibiotrophic fungi.</title>
        <authorList>
            <consortium name="DOE Joint Genome Institute"/>
            <person name="Baroncelli R."/>
            <person name="Diaz J.F."/>
            <person name="Benocci T."/>
            <person name="Peng M."/>
            <person name="Battaglia E."/>
            <person name="Haridas S."/>
            <person name="Andreopoulos W."/>
            <person name="Labutti K."/>
            <person name="Pangilinan J."/>
            <person name="Floch G.L."/>
            <person name="Makela M.R."/>
            <person name="Henrissat B."/>
            <person name="Grigoriev I.V."/>
            <person name="Crouch J.A."/>
            <person name="De Vries R.P."/>
            <person name="Sukno S.A."/>
            <person name="Thon M.R."/>
        </authorList>
    </citation>
    <scope>NUCLEOTIDE SEQUENCE</scope>
    <source>
        <strain evidence="1">MAFF235873</strain>
    </source>
</reference>
<proteinExistence type="predicted"/>
<organism evidence="1 2">
    <name type="scientific">Colletotrichum zoysiae</name>
    <dbReference type="NCBI Taxonomy" id="1216348"/>
    <lineage>
        <taxon>Eukaryota</taxon>
        <taxon>Fungi</taxon>
        <taxon>Dikarya</taxon>
        <taxon>Ascomycota</taxon>
        <taxon>Pezizomycotina</taxon>
        <taxon>Sordariomycetes</taxon>
        <taxon>Hypocreomycetidae</taxon>
        <taxon>Glomerellales</taxon>
        <taxon>Glomerellaceae</taxon>
        <taxon>Colletotrichum</taxon>
        <taxon>Colletotrichum graminicola species complex</taxon>
    </lineage>
</organism>
<evidence type="ECO:0000313" key="2">
    <source>
        <dbReference type="Proteomes" id="UP001232148"/>
    </source>
</evidence>
<accession>A0AAD9HR91</accession>
<evidence type="ECO:0000313" key="1">
    <source>
        <dbReference type="EMBL" id="KAK2033815.1"/>
    </source>
</evidence>
<name>A0AAD9HR91_9PEZI</name>
<dbReference type="Proteomes" id="UP001232148">
    <property type="component" value="Unassembled WGS sequence"/>
</dbReference>
<comment type="caution">
    <text evidence="1">The sequence shown here is derived from an EMBL/GenBank/DDBJ whole genome shotgun (WGS) entry which is preliminary data.</text>
</comment>
<protein>
    <submittedName>
        <fullName evidence="1">Uncharacterized protein</fullName>
    </submittedName>
</protein>
<gene>
    <name evidence="1" type="ORF">LX32DRAFT_43502</name>
</gene>
<keyword evidence="2" id="KW-1185">Reference proteome</keyword>
<dbReference type="EMBL" id="MU842819">
    <property type="protein sequence ID" value="KAK2033815.1"/>
    <property type="molecule type" value="Genomic_DNA"/>
</dbReference>
<dbReference type="AlphaFoldDB" id="A0AAD9HR91"/>
<sequence>MSVPGHQDPKHPWWEASMLGPRAAISSLRVYERFRCGATADVRLGQPRGTEALVNIQPYGSIPASATQIRTPVVLDGTRYPPTPRANFMQSSTDSKSPMRRGHIWSYRYRMADAIIYVRRLPACLAGPAGLGALHLARGVSPLPACPGVPSGPLRCTQSRCHVYHHKTISPLFTGRIVIQGLWTESTLSNTASWFKSRLPPLRYQRELPVPVSSNATAFSPPFPGWSRPWYPCHGRALRPHH</sequence>